<dbReference type="PANTHER" id="PTHR43174:SF3">
    <property type="entry name" value="UDP-N-ACETYLGLUCOSAMINE 2-EPIMERASE"/>
    <property type="match status" value="1"/>
</dbReference>
<dbReference type="SUPFAM" id="SSF53756">
    <property type="entry name" value="UDP-Glycosyltransferase/glycogen phosphorylase"/>
    <property type="match status" value="1"/>
</dbReference>
<dbReference type="Proteomes" id="UP000196531">
    <property type="component" value="Unassembled WGS sequence"/>
</dbReference>
<evidence type="ECO:0000313" key="2">
    <source>
        <dbReference type="EMBL" id="OUR98823.1"/>
    </source>
</evidence>
<comment type="caution">
    <text evidence="2">The sequence shown here is derived from an EMBL/GenBank/DDBJ whole genome shotgun (WGS) entry which is preliminary data.</text>
</comment>
<evidence type="ECO:0000259" key="1">
    <source>
        <dbReference type="Pfam" id="PF02350"/>
    </source>
</evidence>
<dbReference type="PANTHER" id="PTHR43174">
    <property type="entry name" value="UDP-N-ACETYLGLUCOSAMINE 2-EPIMERASE"/>
    <property type="match status" value="1"/>
</dbReference>
<proteinExistence type="predicted"/>
<organism evidence="2 3">
    <name type="scientific">Halobacteriovorax marinus</name>
    <dbReference type="NCBI Taxonomy" id="97084"/>
    <lineage>
        <taxon>Bacteria</taxon>
        <taxon>Pseudomonadati</taxon>
        <taxon>Bdellovibrionota</taxon>
        <taxon>Bacteriovoracia</taxon>
        <taxon>Bacteriovoracales</taxon>
        <taxon>Halobacteriovoraceae</taxon>
        <taxon>Halobacteriovorax</taxon>
    </lineage>
</organism>
<dbReference type="InterPro" id="IPR003331">
    <property type="entry name" value="UDP_GlcNAc_Epimerase_2_dom"/>
</dbReference>
<sequence>MIKRKICVVTSSRADYGLLYWPMKKIQDDPDLELQLIVTGTHLSGSFGHTYKLIESDGFKIDKKIEIIESGDSNVAVIKSMGHTLIGFSNTFNELSPDIVLVLGDRYEMFAVTQAAFVSNKVVAHMFGGDTTEGAQDEAFRHGMTKMSYLHFTSNEVSRQRVVQLGEEPERVFNVGSTGVDYIKNLKLLSLKKIENDLKLTFKKQNILVTYHPVTLENNSYKEDFKELLNALEELGDEFGIIFTKSNSDAGGRLIGEMIDEFVEKNPSSFAYFSLGQLRYLSVMSKVDLVLGNSSSGIYEAPSMGVATVNIGDRQGGRLQSKSILNSSPLKNHILNNIKIAMDLDCSKIETPYGNGNSSSLIIEILKKFPLKENCLKKKFYHVERNYES</sequence>
<dbReference type="CDD" id="cd03786">
    <property type="entry name" value="GTB_UDP-GlcNAc_2-Epimerase"/>
    <property type="match status" value="1"/>
</dbReference>
<dbReference type="InterPro" id="IPR020004">
    <property type="entry name" value="UDP-GlcNAc_Epase"/>
</dbReference>
<accession>A0A1Y5FGL3</accession>
<dbReference type="AlphaFoldDB" id="A0A1Y5FGL3"/>
<dbReference type="EMBL" id="MAAO01000004">
    <property type="protein sequence ID" value="OUR98823.1"/>
    <property type="molecule type" value="Genomic_DNA"/>
</dbReference>
<gene>
    <name evidence="2" type="ORF">A9Q84_05265</name>
</gene>
<reference evidence="3" key="1">
    <citation type="journal article" date="2017" name="Proc. Natl. Acad. Sci. U.S.A.">
        <title>Simulation of Deepwater Horizon oil plume reveals substrate specialization within a complex community of hydrocarbon-degraders.</title>
        <authorList>
            <person name="Hu P."/>
            <person name="Dubinsky E.A."/>
            <person name="Probst A.J."/>
            <person name="Wang J."/>
            <person name="Sieber C.M.K."/>
            <person name="Tom L.M."/>
            <person name="Gardinali P."/>
            <person name="Banfield J.F."/>
            <person name="Atlas R.M."/>
            <person name="Andersen G.L."/>
        </authorList>
    </citation>
    <scope>NUCLEOTIDE SEQUENCE [LARGE SCALE GENOMIC DNA]</scope>
</reference>
<dbReference type="InterPro" id="IPR029767">
    <property type="entry name" value="WecB-like"/>
</dbReference>
<dbReference type="NCBIfam" id="TIGR03568">
    <property type="entry name" value="NeuC_NnaA"/>
    <property type="match status" value="1"/>
</dbReference>
<evidence type="ECO:0000313" key="3">
    <source>
        <dbReference type="Proteomes" id="UP000196531"/>
    </source>
</evidence>
<dbReference type="GO" id="GO:0004553">
    <property type="term" value="F:hydrolase activity, hydrolyzing O-glycosyl compounds"/>
    <property type="evidence" value="ECO:0007669"/>
    <property type="project" value="InterPro"/>
</dbReference>
<dbReference type="Gene3D" id="3.40.50.2000">
    <property type="entry name" value="Glycogen Phosphorylase B"/>
    <property type="match status" value="2"/>
</dbReference>
<name>A0A1Y5FGL3_9BACT</name>
<protein>
    <submittedName>
        <fullName evidence="2">UDP-N-acetyl-D-glucosamine 2-epimerase, UDP-hydrolysing</fullName>
    </submittedName>
</protein>
<dbReference type="Pfam" id="PF02350">
    <property type="entry name" value="Epimerase_2"/>
    <property type="match status" value="1"/>
</dbReference>
<dbReference type="GO" id="GO:0006047">
    <property type="term" value="P:UDP-N-acetylglucosamine metabolic process"/>
    <property type="evidence" value="ECO:0007669"/>
    <property type="project" value="InterPro"/>
</dbReference>
<feature type="domain" description="UDP-N-acetylglucosamine 2-epimerase" evidence="1">
    <location>
        <begin position="24"/>
        <end position="367"/>
    </location>
</feature>